<dbReference type="Proteomes" id="UP000549394">
    <property type="component" value="Unassembled WGS sequence"/>
</dbReference>
<reference evidence="1 2" key="1">
    <citation type="submission" date="2020-08" db="EMBL/GenBank/DDBJ databases">
        <authorList>
            <person name="Hejnol A."/>
        </authorList>
    </citation>
    <scope>NUCLEOTIDE SEQUENCE [LARGE SCALE GENOMIC DNA]</scope>
</reference>
<organism evidence="1 2">
    <name type="scientific">Dimorphilus gyrociliatus</name>
    <dbReference type="NCBI Taxonomy" id="2664684"/>
    <lineage>
        <taxon>Eukaryota</taxon>
        <taxon>Metazoa</taxon>
        <taxon>Spiralia</taxon>
        <taxon>Lophotrochozoa</taxon>
        <taxon>Annelida</taxon>
        <taxon>Polychaeta</taxon>
        <taxon>Polychaeta incertae sedis</taxon>
        <taxon>Dinophilidae</taxon>
        <taxon>Dimorphilus</taxon>
    </lineage>
</organism>
<dbReference type="EMBL" id="CAJFCJ010000028">
    <property type="protein sequence ID" value="CAD5125649.1"/>
    <property type="molecule type" value="Genomic_DNA"/>
</dbReference>
<sequence length="92" mass="9538">MAPLAMAQIAENLATNQNSYRRVGEQIERSALHAVSSGVISSSGTLAVCASICRVLPRAAIVSVPIGVGVATSLTVYNKLVKAALSTVKTRK</sequence>
<dbReference type="AlphaFoldDB" id="A0A7I8WC33"/>
<accession>A0A7I8WC33</accession>
<keyword evidence="2" id="KW-1185">Reference proteome</keyword>
<proteinExistence type="predicted"/>
<name>A0A7I8WC33_9ANNE</name>
<protein>
    <submittedName>
        <fullName evidence="1">DgyrCDS13850</fullName>
    </submittedName>
</protein>
<evidence type="ECO:0000313" key="2">
    <source>
        <dbReference type="Proteomes" id="UP000549394"/>
    </source>
</evidence>
<gene>
    <name evidence="1" type="ORF">DGYR_LOCUS12995</name>
</gene>
<evidence type="ECO:0000313" key="1">
    <source>
        <dbReference type="EMBL" id="CAD5125649.1"/>
    </source>
</evidence>
<comment type="caution">
    <text evidence="1">The sequence shown here is derived from an EMBL/GenBank/DDBJ whole genome shotgun (WGS) entry which is preliminary data.</text>
</comment>